<gene>
    <name evidence="4" type="ORF">RWE15_08645</name>
</gene>
<dbReference type="EMBL" id="JAWDIP010000003">
    <property type="protein sequence ID" value="MDY0394502.1"/>
    <property type="molecule type" value="Genomic_DNA"/>
</dbReference>
<dbReference type="SUPFAM" id="SSF54637">
    <property type="entry name" value="Thioesterase/thiol ester dehydrase-isomerase"/>
    <property type="match status" value="1"/>
</dbReference>
<protein>
    <submittedName>
        <fullName evidence="4">Thioesterase family protein</fullName>
        <ecNumber evidence="4">3.1.2.-</ecNumber>
    </submittedName>
</protein>
<evidence type="ECO:0000313" key="5">
    <source>
        <dbReference type="Proteomes" id="UP001281447"/>
    </source>
</evidence>
<dbReference type="NCBIfam" id="TIGR00051">
    <property type="entry name" value="YbgC/FadM family acyl-CoA thioesterase"/>
    <property type="match status" value="1"/>
</dbReference>
<evidence type="ECO:0000313" key="4">
    <source>
        <dbReference type="EMBL" id="MDY0394502.1"/>
    </source>
</evidence>
<dbReference type="Proteomes" id="UP001281447">
    <property type="component" value="Unassembled WGS sequence"/>
</dbReference>
<dbReference type="Pfam" id="PF03061">
    <property type="entry name" value="4HBT"/>
    <property type="match status" value="1"/>
</dbReference>
<name>A0ABU5C593_9BACI</name>
<dbReference type="PANTHER" id="PTHR31793">
    <property type="entry name" value="4-HYDROXYBENZOYL-COA THIOESTERASE FAMILY MEMBER"/>
    <property type="match status" value="1"/>
</dbReference>
<dbReference type="InterPro" id="IPR008272">
    <property type="entry name" value="HB-CoA_thioesterase_AS"/>
</dbReference>
<dbReference type="GO" id="GO:0016787">
    <property type="term" value="F:hydrolase activity"/>
    <property type="evidence" value="ECO:0007669"/>
    <property type="project" value="UniProtKB-KW"/>
</dbReference>
<keyword evidence="2 4" id="KW-0378">Hydrolase</keyword>
<reference evidence="4 5" key="1">
    <citation type="submission" date="2023-10" db="EMBL/GenBank/DDBJ databases">
        <title>Virgibacillus halophilus 5B73C genome.</title>
        <authorList>
            <person name="Miliotis G."/>
            <person name="Sengupta P."/>
            <person name="Hameed A."/>
            <person name="Chuvochina M."/>
            <person name="Mcdonagh F."/>
            <person name="Simpson A.C."/>
            <person name="Singh N.K."/>
            <person name="Rekha P.D."/>
            <person name="Raman K."/>
            <person name="Hugenholtz P."/>
            <person name="Venkateswaran K."/>
        </authorList>
    </citation>
    <scope>NUCLEOTIDE SEQUENCE [LARGE SCALE GENOMIC DNA]</scope>
    <source>
        <strain evidence="4 5">5B73C</strain>
    </source>
</reference>
<dbReference type="Gene3D" id="3.10.129.10">
    <property type="entry name" value="Hotdog Thioesterase"/>
    <property type="match status" value="1"/>
</dbReference>
<evidence type="ECO:0000259" key="3">
    <source>
        <dbReference type="Pfam" id="PF03061"/>
    </source>
</evidence>
<dbReference type="InterPro" id="IPR029069">
    <property type="entry name" value="HotDog_dom_sf"/>
</dbReference>
<dbReference type="PROSITE" id="PS01328">
    <property type="entry name" value="4HBCOA_THIOESTERASE"/>
    <property type="match status" value="1"/>
</dbReference>
<sequence length="176" mass="20451">MKQTWHQEKMRVHYKDTDQMGVVHHANYVTWFEIGRTEAMRQAGMAYSKVEELGLMLPVVDVEASYHKPARYDDQVIIFTSITELSPVRLRFAYEVRKISDEKQDNTAIEPYGELLTSGTTLHMWVNQKWRPARIDKKSPENLCTAAGAYCLTRCRKRLSRISRGNPDSVYGKSFF</sequence>
<dbReference type="InterPro" id="IPR050563">
    <property type="entry name" value="4-hydroxybenzoyl-CoA_TE"/>
</dbReference>
<evidence type="ECO:0000256" key="2">
    <source>
        <dbReference type="ARBA" id="ARBA00022801"/>
    </source>
</evidence>
<dbReference type="PANTHER" id="PTHR31793:SF27">
    <property type="entry name" value="NOVEL THIOESTERASE SUPERFAMILY DOMAIN AND SAPOSIN A-TYPE DOMAIN CONTAINING PROTEIN (0610012H03RIK)"/>
    <property type="match status" value="1"/>
</dbReference>
<keyword evidence="5" id="KW-1185">Reference proteome</keyword>
<dbReference type="EC" id="3.1.2.-" evidence="4"/>
<dbReference type="InterPro" id="IPR006683">
    <property type="entry name" value="Thioestr_dom"/>
</dbReference>
<comment type="caution">
    <text evidence="4">The sequence shown here is derived from an EMBL/GenBank/DDBJ whole genome shotgun (WGS) entry which is preliminary data.</text>
</comment>
<feature type="domain" description="Thioesterase" evidence="3">
    <location>
        <begin position="20"/>
        <end position="101"/>
    </location>
</feature>
<evidence type="ECO:0000256" key="1">
    <source>
        <dbReference type="ARBA" id="ARBA00005953"/>
    </source>
</evidence>
<dbReference type="CDD" id="cd00586">
    <property type="entry name" value="4HBT"/>
    <property type="match status" value="1"/>
</dbReference>
<accession>A0ABU5C593</accession>
<dbReference type="InterPro" id="IPR006684">
    <property type="entry name" value="YbgC/YbaW"/>
</dbReference>
<organism evidence="4 5">
    <name type="scientific">Tigheibacillus halophilus</name>
    <dbReference type="NCBI Taxonomy" id="361280"/>
    <lineage>
        <taxon>Bacteria</taxon>
        <taxon>Bacillati</taxon>
        <taxon>Bacillota</taxon>
        <taxon>Bacilli</taxon>
        <taxon>Bacillales</taxon>
        <taxon>Bacillaceae</taxon>
        <taxon>Tigheibacillus</taxon>
    </lineage>
</organism>
<comment type="similarity">
    <text evidence="1">Belongs to the 4-hydroxybenzoyl-CoA thioesterase family.</text>
</comment>
<proteinExistence type="inferred from homology"/>